<dbReference type="SMART" id="SM00028">
    <property type="entry name" value="TPR"/>
    <property type="match status" value="4"/>
</dbReference>
<dbReference type="EMBL" id="CP030032">
    <property type="protein sequence ID" value="AWV89795.1"/>
    <property type="molecule type" value="Genomic_DNA"/>
</dbReference>
<name>A0A2Z4FLV7_9DELT</name>
<dbReference type="OrthoDB" id="5515373at2"/>
<sequence>MKDPIKLKSVYQRLLSQRASAGVRAQFAGVGMALLLTTTVGMGVANAQGSRAFTSESTVLQEQVVDLERKYLKPAILRSRYKVETRFNDAKVAYLLEDYSRSSLLFVGLVEDPKFQTENTYPEALYLLADSLYLQRNLVAARNYFEQLINLGDGPYYQVAVVKLLELSARTGNYEGVDELYATLDAKAKLNPAVNYVRAKVLYRQGRFADARRLFQKAEEDPDLSMRAAYYRGVAFVADEQLENGRQVFEEIIANYKPETPAQKRILDLAYLGAGRVAYETKDYPSAIDFYQHLDRNSPYFDQMLYELTWTLVAQEKYEAASRVTDIFMFLSNPDPAFVPKVRLLRADLQLRLGNYDAAAQSYNDVVETFMPLKRELDEFVDGSRDLEVFFSDLVESQMRGEESEYMPTLVAEWVQGSPVLSKAKRTGADLGEIREQIAEAEHALDEMDARLASGARIQSFPQLAEGMVLAATLETRIVNLRQEMVKAEYKQAVSKMSPAQKAEWQELEREAELLRAQYKAAPSTKSEVEARIARIDSRFASMRRELDTITFELDSQKEQLQAIETYLAQNAGQPMSEDRAQKIAELQTAARADIQNLRDLQAALRSRISVERQRLGVGDQVTSKESQVRASYSDVLARQRRLISQAGGGADSSDMRVARENLAEAESRLAGFSAQMDRFVSERSEELLEDLAREMQLLAQLDQTAQELLTNSKDLTANVAHHSFLAAQHDFNQIIMRGDIGLIDVAWQKKEDATRQINQLFEDRTAELKTLQDAFEEVR</sequence>
<reference evidence="1 2" key="1">
    <citation type="submission" date="2018-06" db="EMBL/GenBank/DDBJ databases">
        <title>Lujinxingia sediminis gen. nov. sp. nov., a new facultative anaerobic member of the class Deltaproteobacteria, and proposal of Lujinxingaceae fam. nov.</title>
        <authorList>
            <person name="Guo L.-Y."/>
            <person name="Li C.-M."/>
            <person name="Wang S."/>
            <person name="Du Z.-J."/>
        </authorList>
    </citation>
    <scope>NUCLEOTIDE SEQUENCE [LARGE SCALE GENOMIC DNA]</scope>
    <source>
        <strain evidence="1 2">FA350</strain>
    </source>
</reference>
<evidence type="ECO:0000313" key="1">
    <source>
        <dbReference type="EMBL" id="AWV89795.1"/>
    </source>
</evidence>
<gene>
    <name evidence="1" type="ORF">DN745_10780</name>
</gene>
<dbReference type="Pfam" id="PF13432">
    <property type="entry name" value="TPR_16"/>
    <property type="match status" value="1"/>
</dbReference>
<dbReference type="Proteomes" id="UP000249799">
    <property type="component" value="Chromosome"/>
</dbReference>
<organism evidence="1 2">
    <name type="scientific">Bradymonas sediminis</name>
    <dbReference type="NCBI Taxonomy" id="1548548"/>
    <lineage>
        <taxon>Bacteria</taxon>
        <taxon>Deltaproteobacteria</taxon>
        <taxon>Bradymonadales</taxon>
        <taxon>Bradymonadaceae</taxon>
        <taxon>Bradymonas</taxon>
    </lineage>
</organism>
<evidence type="ECO:0000313" key="2">
    <source>
        <dbReference type="Proteomes" id="UP000249799"/>
    </source>
</evidence>
<dbReference type="InterPro" id="IPR011990">
    <property type="entry name" value="TPR-like_helical_dom_sf"/>
</dbReference>
<dbReference type="SUPFAM" id="SSF48452">
    <property type="entry name" value="TPR-like"/>
    <property type="match status" value="2"/>
</dbReference>
<dbReference type="Pfam" id="PF13174">
    <property type="entry name" value="TPR_6"/>
    <property type="match status" value="1"/>
</dbReference>
<keyword evidence="2" id="KW-1185">Reference proteome</keyword>
<dbReference type="AlphaFoldDB" id="A0A2Z4FLV7"/>
<dbReference type="Gene3D" id="1.25.40.10">
    <property type="entry name" value="Tetratricopeptide repeat domain"/>
    <property type="match status" value="2"/>
</dbReference>
<accession>A0A2Z4FLV7</accession>
<dbReference type="RefSeq" id="WP_111334726.1">
    <property type="nucleotide sequence ID" value="NZ_CP030032.1"/>
</dbReference>
<dbReference type="InterPro" id="IPR019734">
    <property type="entry name" value="TPR_rpt"/>
</dbReference>
<dbReference type="KEGG" id="bsed:DN745_10780"/>
<protein>
    <submittedName>
        <fullName evidence="1">Uncharacterized protein</fullName>
    </submittedName>
</protein>
<proteinExistence type="predicted"/>